<keyword evidence="4" id="KW-1185">Reference proteome</keyword>
<keyword evidence="2" id="KW-1133">Transmembrane helix</keyword>
<gene>
    <name evidence="3" type="ORF">PPACK8108_LOCUS17515</name>
</gene>
<reference evidence="3" key="1">
    <citation type="submission" date="2022-06" db="EMBL/GenBank/DDBJ databases">
        <authorList>
            <consortium name="SYNGENTA / RWTH Aachen University"/>
        </authorList>
    </citation>
    <scope>NUCLEOTIDE SEQUENCE</scope>
</reference>
<feature type="transmembrane region" description="Helical" evidence="2">
    <location>
        <begin position="23"/>
        <end position="41"/>
    </location>
</feature>
<feature type="region of interest" description="Disordered" evidence="1">
    <location>
        <begin position="273"/>
        <end position="296"/>
    </location>
</feature>
<evidence type="ECO:0000313" key="4">
    <source>
        <dbReference type="Proteomes" id="UP001153365"/>
    </source>
</evidence>
<keyword evidence="2" id="KW-0472">Membrane</keyword>
<evidence type="ECO:0000313" key="3">
    <source>
        <dbReference type="EMBL" id="CAH7683788.1"/>
    </source>
</evidence>
<dbReference type="Proteomes" id="UP001153365">
    <property type="component" value="Unassembled WGS sequence"/>
</dbReference>
<sequence length="862" mass="98916">MLYTIEKYSTNYSGNKMITRGKLIFYLFYLWSGCEIIKGMFPYNARSLFNDDILDLSRERISSGENNWREVGKEIEALDPKALSTSENNLLQGTDWYGGQSLTSFLEPSINFNPVSNQNHHTEGSIRFSDQLLQSFSEKDLLKGTGWDEGQSFASLLEPDNTWNTVHSQNHGMLSSHHADNAVPLEHSREQASFNQQSTGNFFAVERPDIPESFRESKFQRALNAFKNQNIPLNQNTLDTSSVLTNGDARFINGVYPYGAHPSRSNNILSASRGKVPSNENHWKDIGMGNQASDPKVSITSENNLLKGTGWREGQYFTSILEPSINSNPVVNQYYNTEGLIRSSNQLIPNFSENDLFEGIGWDGEQFFASLLEPDITWNTVHSQNHGMLSSQHVDNSVPLEHSQSISALYSDRISDQPSSRDPIKFSRPSVKNSPKNSDYLAIVKKKTLRKQKKRLKLKNSNAAASQVINGNTQDILFQTTEKTIKRKIPKHKKFSNFWWHNVYLPVVMDSLTKGEDATLGLQIFFDRMDELADELISSYEGRFFWKKRNLKHKTLFTESATNEIQSDNFKTNFGEIIDQGDKPYHISLIGKFKEKIKMAGSTENLSQFLPLFSAMESRGEQNEFVYIDKAIFHSFFRSKNSRGEAASYSKKLKIPLLDDNFYQVLSNQINDIGLENFFKNDCRILKDRALSNYIKQKSLPDELKVYKGVLKGKLLMRNLYLTVTTLINKLFCEGRDDLNQNYSKRQKEAIEFYDLVWKSFRLANPDEFIIDTSALPSLDNARYSEVSGSLIKEIEKIIKADVAFKPDQNTLRYVWKFVDLWLIYYKAELFISTEDLSGQYRTLRNFVLSLPNFLIKLHKKQ</sequence>
<dbReference type="EMBL" id="CALTRL010004919">
    <property type="protein sequence ID" value="CAH7683788.1"/>
    <property type="molecule type" value="Genomic_DNA"/>
</dbReference>
<organism evidence="3 4">
    <name type="scientific">Phakopsora pachyrhizi</name>
    <name type="common">Asian soybean rust disease fungus</name>
    <dbReference type="NCBI Taxonomy" id="170000"/>
    <lineage>
        <taxon>Eukaryota</taxon>
        <taxon>Fungi</taxon>
        <taxon>Dikarya</taxon>
        <taxon>Basidiomycota</taxon>
        <taxon>Pucciniomycotina</taxon>
        <taxon>Pucciniomycetes</taxon>
        <taxon>Pucciniales</taxon>
        <taxon>Phakopsoraceae</taxon>
        <taxon>Phakopsora</taxon>
    </lineage>
</organism>
<proteinExistence type="predicted"/>
<dbReference type="AlphaFoldDB" id="A0AAV0B9S6"/>
<dbReference type="PROSITE" id="PS51257">
    <property type="entry name" value="PROKAR_LIPOPROTEIN"/>
    <property type="match status" value="1"/>
</dbReference>
<comment type="caution">
    <text evidence="3">The sequence shown here is derived from an EMBL/GenBank/DDBJ whole genome shotgun (WGS) entry which is preliminary data.</text>
</comment>
<evidence type="ECO:0000256" key="1">
    <source>
        <dbReference type="SAM" id="MobiDB-lite"/>
    </source>
</evidence>
<name>A0AAV0B9S6_PHAPC</name>
<feature type="region of interest" description="Disordered" evidence="1">
    <location>
        <begin position="412"/>
        <end position="435"/>
    </location>
</feature>
<protein>
    <submittedName>
        <fullName evidence="3">Expressed protein</fullName>
    </submittedName>
</protein>
<evidence type="ECO:0000256" key="2">
    <source>
        <dbReference type="SAM" id="Phobius"/>
    </source>
</evidence>
<accession>A0AAV0B9S6</accession>
<keyword evidence="2" id="KW-0812">Transmembrane</keyword>